<keyword evidence="5 9" id="KW-0375">Hydrogen ion transport</keyword>
<evidence type="ECO:0000313" key="11">
    <source>
        <dbReference type="EMBL" id="QIG78867.1"/>
    </source>
</evidence>
<feature type="domain" description="ATP synthase F1 complex delta/epsilon subunit N-terminal" evidence="10">
    <location>
        <begin position="5"/>
        <end position="85"/>
    </location>
</feature>
<accession>A0A6G6Y230</accession>
<keyword evidence="7 9" id="KW-0472">Membrane</keyword>
<dbReference type="KEGG" id="spzr:G5C33_03040"/>
<evidence type="ECO:0000256" key="1">
    <source>
        <dbReference type="ARBA" id="ARBA00003543"/>
    </source>
</evidence>
<dbReference type="InterPro" id="IPR001469">
    <property type="entry name" value="ATP_synth_F1_dsu/esu"/>
</dbReference>
<protein>
    <recommendedName>
        <fullName evidence="9">ATP synthase epsilon chain</fullName>
    </recommendedName>
    <alternativeName>
        <fullName evidence="9">ATP synthase F1 sector epsilon subunit</fullName>
    </alternativeName>
    <alternativeName>
        <fullName evidence="9">F-ATPase epsilon subunit</fullName>
    </alternativeName>
</protein>
<organism evidence="11 12">
    <name type="scientific">Stakelama tenebrarum</name>
    <dbReference type="NCBI Taxonomy" id="2711215"/>
    <lineage>
        <taxon>Bacteria</taxon>
        <taxon>Pseudomonadati</taxon>
        <taxon>Pseudomonadota</taxon>
        <taxon>Alphaproteobacteria</taxon>
        <taxon>Sphingomonadales</taxon>
        <taxon>Sphingomonadaceae</taxon>
        <taxon>Stakelama</taxon>
    </lineage>
</organism>
<keyword evidence="9" id="KW-0066">ATP synthesis</keyword>
<dbReference type="EMBL" id="CP049109">
    <property type="protein sequence ID" value="QIG78867.1"/>
    <property type="molecule type" value="Genomic_DNA"/>
</dbReference>
<evidence type="ECO:0000256" key="5">
    <source>
        <dbReference type="ARBA" id="ARBA00022781"/>
    </source>
</evidence>
<comment type="subcellular location">
    <subcellularLocation>
        <location evidence="9">Cell membrane</location>
        <topology evidence="9">Peripheral membrane protein</topology>
    </subcellularLocation>
    <subcellularLocation>
        <location evidence="2">Endomembrane system</location>
        <topology evidence="2">Peripheral membrane protein</topology>
    </subcellularLocation>
</comment>
<keyword evidence="6 9" id="KW-0406">Ion transport</keyword>
<keyword evidence="9" id="KW-1003">Cell membrane</keyword>
<dbReference type="SUPFAM" id="SSF51344">
    <property type="entry name" value="Epsilon subunit of F1F0-ATP synthase N-terminal domain"/>
    <property type="match status" value="1"/>
</dbReference>
<evidence type="ECO:0000256" key="3">
    <source>
        <dbReference type="ARBA" id="ARBA00005712"/>
    </source>
</evidence>
<evidence type="ECO:0000256" key="7">
    <source>
        <dbReference type="ARBA" id="ARBA00023136"/>
    </source>
</evidence>
<dbReference type="InterPro" id="IPR020546">
    <property type="entry name" value="ATP_synth_F1_dsu/esu_N"/>
</dbReference>
<dbReference type="InterPro" id="IPR036771">
    <property type="entry name" value="ATPsynth_dsu/esu_N"/>
</dbReference>
<evidence type="ECO:0000256" key="8">
    <source>
        <dbReference type="ARBA" id="ARBA00023196"/>
    </source>
</evidence>
<dbReference type="CDD" id="cd12152">
    <property type="entry name" value="F1-ATPase_delta"/>
    <property type="match status" value="1"/>
</dbReference>
<evidence type="ECO:0000259" key="10">
    <source>
        <dbReference type="Pfam" id="PF02823"/>
    </source>
</evidence>
<comment type="similarity">
    <text evidence="3 9">Belongs to the ATPase epsilon chain family.</text>
</comment>
<keyword evidence="8 9" id="KW-0139">CF(1)</keyword>
<sequence>MTLYLTIATPTEIAVPRGPVYLVRGDDESGSFGIMAGHLDMLTVMQRAVLRWRTEAEGPQRFCAVHGALFVVRDGEEVEVSAREAHCGDDLARLEREIASARTEEKERARGERVDAMRLHARAVRSLVAHLRAPGATEIGI</sequence>
<evidence type="ECO:0000256" key="4">
    <source>
        <dbReference type="ARBA" id="ARBA00022448"/>
    </source>
</evidence>
<keyword evidence="4 9" id="KW-0813">Transport</keyword>
<dbReference type="HAMAP" id="MF_00530">
    <property type="entry name" value="ATP_synth_epsil_bac"/>
    <property type="match status" value="1"/>
</dbReference>
<dbReference type="GO" id="GO:0045259">
    <property type="term" value="C:proton-transporting ATP synthase complex"/>
    <property type="evidence" value="ECO:0007669"/>
    <property type="project" value="UniProtKB-KW"/>
</dbReference>
<dbReference type="RefSeq" id="WP_165325866.1">
    <property type="nucleotide sequence ID" value="NZ_CP049109.1"/>
</dbReference>
<dbReference type="Gene3D" id="2.60.15.10">
    <property type="entry name" value="F0F1 ATP synthase delta/epsilon subunit, N-terminal"/>
    <property type="match status" value="1"/>
</dbReference>
<dbReference type="Pfam" id="PF02823">
    <property type="entry name" value="ATP-synt_DE_N"/>
    <property type="match status" value="1"/>
</dbReference>
<dbReference type="GO" id="GO:0046933">
    <property type="term" value="F:proton-transporting ATP synthase activity, rotational mechanism"/>
    <property type="evidence" value="ECO:0007669"/>
    <property type="project" value="UniProtKB-UniRule"/>
</dbReference>
<name>A0A6G6Y230_9SPHN</name>
<dbReference type="GO" id="GO:0005886">
    <property type="term" value="C:plasma membrane"/>
    <property type="evidence" value="ECO:0007669"/>
    <property type="project" value="UniProtKB-SubCell"/>
</dbReference>
<reference evidence="11 12" key="1">
    <citation type="submission" date="2020-02" db="EMBL/GenBank/DDBJ databases">
        <authorList>
            <person name="Zheng R.K."/>
            <person name="Sun C.M."/>
        </authorList>
    </citation>
    <scope>NUCLEOTIDE SEQUENCE [LARGE SCALE GENOMIC DNA]</scope>
    <source>
        <strain evidence="12">zrk23</strain>
    </source>
</reference>
<evidence type="ECO:0000256" key="2">
    <source>
        <dbReference type="ARBA" id="ARBA00004184"/>
    </source>
</evidence>
<gene>
    <name evidence="9" type="primary">atpC</name>
    <name evidence="11" type="ORF">G5C33_03040</name>
</gene>
<proteinExistence type="inferred from homology"/>
<dbReference type="AlphaFoldDB" id="A0A6G6Y230"/>
<evidence type="ECO:0000256" key="9">
    <source>
        <dbReference type="HAMAP-Rule" id="MF_00530"/>
    </source>
</evidence>
<comment type="subunit">
    <text evidence="9">F-type ATPases have 2 components, CF(1) - the catalytic core - and CF(0) - the membrane proton channel. CF(1) has five subunits: alpha(3), beta(3), gamma(1), delta(1), epsilon(1). CF(0) has three main subunits: a, b and c.</text>
</comment>
<dbReference type="Proteomes" id="UP000501568">
    <property type="component" value="Chromosome"/>
</dbReference>
<comment type="function">
    <text evidence="1 9">Produces ATP from ADP in the presence of a proton gradient across the membrane.</text>
</comment>
<evidence type="ECO:0000313" key="12">
    <source>
        <dbReference type="Proteomes" id="UP000501568"/>
    </source>
</evidence>
<dbReference type="GO" id="GO:0005524">
    <property type="term" value="F:ATP binding"/>
    <property type="evidence" value="ECO:0007669"/>
    <property type="project" value="UniProtKB-UniRule"/>
</dbReference>
<evidence type="ECO:0000256" key="6">
    <source>
        <dbReference type="ARBA" id="ARBA00023065"/>
    </source>
</evidence>
<keyword evidence="12" id="KW-1185">Reference proteome</keyword>
<dbReference type="GO" id="GO:0012505">
    <property type="term" value="C:endomembrane system"/>
    <property type="evidence" value="ECO:0007669"/>
    <property type="project" value="UniProtKB-SubCell"/>
</dbReference>